<protein>
    <recommendedName>
        <fullName evidence="3 9">Threonine synthase</fullName>
        <ecNumber evidence="9">4.2.3.1</ecNumber>
    </recommendedName>
</protein>
<evidence type="ECO:0000256" key="4">
    <source>
        <dbReference type="ARBA" id="ARBA00022605"/>
    </source>
</evidence>
<evidence type="ECO:0000256" key="6">
    <source>
        <dbReference type="ARBA" id="ARBA00023239"/>
    </source>
</evidence>
<proteinExistence type="inferred from homology"/>
<dbReference type="AlphaFoldDB" id="A0A927C5L2"/>
<comment type="catalytic activity">
    <reaction evidence="8">
        <text>O-phospho-L-homoserine + H2O = L-threonine + phosphate</text>
        <dbReference type="Rhea" id="RHEA:10840"/>
        <dbReference type="ChEBI" id="CHEBI:15377"/>
        <dbReference type="ChEBI" id="CHEBI:43474"/>
        <dbReference type="ChEBI" id="CHEBI:57590"/>
        <dbReference type="ChEBI" id="CHEBI:57926"/>
        <dbReference type="EC" id="4.2.3.1"/>
    </reaction>
</comment>
<dbReference type="Gene3D" id="3.90.1380.10">
    <property type="entry name" value="Threonine synthase, N-terminal domain"/>
    <property type="match status" value="1"/>
</dbReference>
<comment type="pathway">
    <text evidence="7">Amino-acid biosynthesis.</text>
</comment>
<dbReference type="InterPro" id="IPR029144">
    <property type="entry name" value="Thr_synth_N"/>
</dbReference>
<dbReference type="FunFam" id="3.90.1380.10:FF:000002">
    <property type="entry name" value="Threonine synthase"/>
    <property type="match status" value="1"/>
</dbReference>
<dbReference type="PANTHER" id="PTHR42690:SF1">
    <property type="entry name" value="THREONINE SYNTHASE-LIKE 2"/>
    <property type="match status" value="1"/>
</dbReference>
<evidence type="ECO:0000256" key="8">
    <source>
        <dbReference type="ARBA" id="ARBA00049144"/>
    </source>
</evidence>
<evidence type="ECO:0000256" key="9">
    <source>
        <dbReference type="NCBIfam" id="TIGR00260"/>
    </source>
</evidence>
<gene>
    <name evidence="12" type="ORF">IB286_14360</name>
</gene>
<feature type="domain" description="Threonine synthase N-terminal" evidence="11">
    <location>
        <begin position="2"/>
        <end position="80"/>
    </location>
</feature>
<evidence type="ECO:0000256" key="10">
    <source>
        <dbReference type="PIRSR" id="PIRSR604450-51"/>
    </source>
</evidence>
<accession>A0A927C5L2</accession>
<keyword evidence="6 12" id="KW-0456">Lyase</keyword>
<dbReference type="RefSeq" id="WP_190766724.1">
    <property type="nucleotide sequence ID" value="NZ_JACXLD010000014.1"/>
</dbReference>
<dbReference type="Pfam" id="PF24857">
    <property type="entry name" value="THR4_C"/>
    <property type="match status" value="1"/>
</dbReference>
<dbReference type="InterPro" id="IPR037158">
    <property type="entry name" value="Thr_synth_N_sf"/>
</dbReference>
<evidence type="ECO:0000256" key="5">
    <source>
        <dbReference type="ARBA" id="ARBA00022898"/>
    </source>
</evidence>
<evidence type="ECO:0000256" key="3">
    <source>
        <dbReference type="ARBA" id="ARBA00018679"/>
    </source>
</evidence>
<evidence type="ECO:0000256" key="2">
    <source>
        <dbReference type="ARBA" id="ARBA00005517"/>
    </source>
</evidence>
<dbReference type="Pfam" id="PF14821">
    <property type="entry name" value="Thr_synth_N"/>
    <property type="match status" value="1"/>
</dbReference>
<feature type="modified residue" description="N6-(pyridoxal phosphate)lysine" evidence="10">
    <location>
        <position position="112"/>
    </location>
</feature>
<dbReference type="InterPro" id="IPR051166">
    <property type="entry name" value="Threonine_Synthase"/>
</dbReference>
<dbReference type="InterPro" id="IPR036052">
    <property type="entry name" value="TrpB-like_PALP_sf"/>
</dbReference>
<dbReference type="PROSITE" id="PS00165">
    <property type="entry name" value="DEHYDRATASE_SER_THR"/>
    <property type="match status" value="1"/>
</dbReference>
<dbReference type="SUPFAM" id="SSF53686">
    <property type="entry name" value="Tryptophan synthase beta subunit-like PLP-dependent enzymes"/>
    <property type="match status" value="1"/>
</dbReference>
<reference evidence="12" key="1">
    <citation type="submission" date="2020-09" db="EMBL/GenBank/DDBJ databases">
        <authorList>
            <person name="Yoon J.-W."/>
        </authorList>
    </citation>
    <scope>NUCLEOTIDE SEQUENCE</scope>
    <source>
        <strain evidence="12">KMU-158</strain>
    </source>
</reference>
<keyword evidence="4" id="KW-0028">Amino-acid biosynthesis</keyword>
<comment type="cofactor">
    <cofactor evidence="1 10">
        <name>pyridoxal 5'-phosphate</name>
        <dbReference type="ChEBI" id="CHEBI:597326"/>
    </cofactor>
</comment>
<dbReference type="NCBIfam" id="TIGR00260">
    <property type="entry name" value="thrC"/>
    <property type="match status" value="1"/>
</dbReference>
<dbReference type="InterPro" id="IPR000634">
    <property type="entry name" value="Ser/Thr_deHydtase_PyrdxlP-BS"/>
</dbReference>
<dbReference type="CDD" id="cd01560">
    <property type="entry name" value="Thr-synth_2"/>
    <property type="match status" value="1"/>
</dbReference>
<dbReference type="PANTHER" id="PTHR42690">
    <property type="entry name" value="THREONINE SYNTHASE FAMILY MEMBER"/>
    <property type="match status" value="1"/>
</dbReference>
<dbReference type="EC" id="4.2.3.1" evidence="9"/>
<keyword evidence="5 10" id="KW-0663">Pyridoxal phosphate</keyword>
<dbReference type="GO" id="GO:0030170">
    <property type="term" value="F:pyridoxal phosphate binding"/>
    <property type="evidence" value="ECO:0007669"/>
    <property type="project" value="InterPro"/>
</dbReference>
<sequence length="465" mass="51570">MKYISTRGRAPALEFEDVLLTGLAPDGGLYVPESLPHYSKEQIAAWSSLSYTDLAFEIIQPFVAGSIPDADLKGIIEDSYTDFRHPAIAPLVQLGHNEWLLELFQGPTLAFKDFALQMLGRLLDYVLEKRQQKVVVMGATSGDTGSAAIQGVKRCENVDIFILHPYQRVSDVQRRQMTTVMGDNIHNIALKGNFDHCQAMVKASFADQGFLPEGRQLVAVNSINWARIMAQIVYYFYAAYALGAPDRKVSFSVPTGNFGDIYAGYLAKCMGLPIEQLVVATNQNDILHRFISNNLFEKHELQHTLSPSMDIVVSSNFERMLFDCFDRDGAAIADLMQKMNSETVSIPASAFDKVRSLFSSHAVDDAATVATIAEVYENSEYLLDPHSAIGVKAARECWVDRSIPMVTLATAHPAKFPEAVMKAGYPSAPALPHHMSDLFDLDERYEVLDNDIAAVQQFMQANIRA</sequence>
<dbReference type="GO" id="GO:0009088">
    <property type="term" value="P:threonine biosynthetic process"/>
    <property type="evidence" value="ECO:0007669"/>
    <property type="project" value="UniProtKB-UniRule"/>
</dbReference>
<evidence type="ECO:0000256" key="7">
    <source>
        <dbReference type="ARBA" id="ARBA00029440"/>
    </source>
</evidence>
<evidence type="ECO:0000313" key="12">
    <source>
        <dbReference type="EMBL" id="MBD2860181.1"/>
    </source>
</evidence>
<comment type="caution">
    <text evidence="12">The sequence shown here is derived from an EMBL/GenBank/DDBJ whole genome shotgun (WGS) entry which is preliminary data.</text>
</comment>
<keyword evidence="13" id="KW-1185">Reference proteome</keyword>
<comment type="similarity">
    <text evidence="2">Belongs to the threonine synthase family.</text>
</comment>
<dbReference type="EMBL" id="JACXLD010000014">
    <property type="protein sequence ID" value="MBD2860181.1"/>
    <property type="molecule type" value="Genomic_DNA"/>
</dbReference>
<organism evidence="12 13">
    <name type="scientific">Spongiibacter pelagi</name>
    <dbReference type="NCBI Taxonomy" id="2760804"/>
    <lineage>
        <taxon>Bacteria</taxon>
        <taxon>Pseudomonadati</taxon>
        <taxon>Pseudomonadota</taxon>
        <taxon>Gammaproteobacteria</taxon>
        <taxon>Cellvibrionales</taxon>
        <taxon>Spongiibacteraceae</taxon>
        <taxon>Spongiibacter</taxon>
    </lineage>
</organism>
<evidence type="ECO:0000259" key="11">
    <source>
        <dbReference type="Pfam" id="PF14821"/>
    </source>
</evidence>
<dbReference type="Gene3D" id="3.40.50.1100">
    <property type="match status" value="2"/>
</dbReference>
<dbReference type="GO" id="GO:0004795">
    <property type="term" value="F:threonine synthase activity"/>
    <property type="evidence" value="ECO:0007669"/>
    <property type="project" value="UniProtKB-UniRule"/>
</dbReference>
<evidence type="ECO:0000313" key="13">
    <source>
        <dbReference type="Proteomes" id="UP000610558"/>
    </source>
</evidence>
<name>A0A927C5L2_9GAMM</name>
<dbReference type="InterPro" id="IPR004450">
    <property type="entry name" value="Thr_synthase-like"/>
</dbReference>
<dbReference type="Proteomes" id="UP000610558">
    <property type="component" value="Unassembled WGS sequence"/>
</dbReference>
<evidence type="ECO:0000256" key="1">
    <source>
        <dbReference type="ARBA" id="ARBA00001933"/>
    </source>
</evidence>